<dbReference type="PANTHER" id="PTHR43542">
    <property type="entry name" value="METHYLTRANSFERASE"/>
    <property type="match status" value="1"/>
</dbReference>
<dbReference type="EMBL" id="DWVY01000034">
    <property type="protein sequence ID" value="HJC74655.1"/>
    <property type="molecule type" value="Genomic_DNA"/>
</dbReference>
<keyword evidence="1 3" id="KW-0489">Methyltransferase</keyword>
<evidence type="ECO:0000313" key="4">
    <source>
        <dbReference type="Proteomes" id="UP000823902"/>
    </source>
</evidence>
<gene>
    <name evidence="3" type="ORF">H9697_06880</name>
</gene>
<keyword evidence="2" id="KW-0808">Transferase</keyword>
<reference evidence="3" key="1">
    <citation type="journal article" date="2021" name="PeerJ">
        <title>Extensive microbial diversity within the chicken gut microbiome revealed by metagenomics and culture.</title>
        <authorList>
            <person name="Gilroy R."/>
            <person name="Ravi A."/>
            <person name="Getino M."/>
            <person name="Pursley I."/>
            <person name="Horton D.L."/>
            <person name="Alikhan N.F."/>
            <person name="Baker D."/>
            <person name="Gharbi K."/>
            <person name="Hall N."/>
            <person name="Watson M."/>
            <person name="Adriaenssens E.M."/>
            <person name="Foster-Nyarko E."/>
            <person name="Jarju S."/>
            <person name="Secka A."/>
            <person name="Antonio M."/>
            <person name="Oren A."/>
            <person name="Chaudhuri R.R."/>
            <person name="La Ragione R."/>
            <person name="Hildebrand F."/>
            <person name="Pallen M.J."/>
        </authorList>
    </citation>
    <scope>NUCLEOTIDE SEQUENCE</scope>
    <source>
        <strain evidence="3">CHK196-7946</strain>
    </source>
</reference>
<dbReference type="Proteomes" id="UP000823902">
    <property type="component" value="Unassembled WGS sequence"/>
</dbReference>
<dbReference type="InterPro" id="IPR004398">
    <property type="entry name" value="RNA_MeTrfase_RsmD"/>
</dbReference>
<dbReference type="GO" id="GO:0031167">
    <property type="term" value="P:rRNA methylation"/>
    <property type="evidence" value="ECO:0007669"/>
    <property type="project" value="InterPro"/>
</dbReference>
<organism evidence="3 4">
    <name type="scientific">Candidatus Mediterraneibacter faecavium</name>
    <dbReference type="NCBI Taxonomy" id="2838668"/>
    <lineage>
        <taxon>Bacteria</taxon>
        <taxon>Bacillati</taxon>
        <taxon>Bacillota</taxon>
        <taxon>Clostridia</taxon>
        <taxon>Lachnospirales</taxon>
        <taxon>Lachnospiraceae</taxon>
        <taxon>Mediterraneibacter</taxon>
    </lineage>
</organism>
<comment type="caution">
    <text evidence="3">The sequence shown here is derived from an EMBL/GenBank/DDBJ whole genome shotgun (WGS) entry which is preliminary data.</text>
</comment>
<dbReference type="Pfam" id="PF03602">
    <property type="entry name" value="Cons_hypoth95"/>
    <property type="match status" value="1"/>
</dbReference>
<evidence type="ECO:0000256" key="2">
    <source>
        <dbReference type="ARBA" id="ARBA00022679"/>
    </source>
</evidence>
<evidence type="ECO:0000256" key="1">
    <source>
        <dbReference type="ARBA" id="ARBA00022603"/>
    </source>
</evidence>
<sequence length="141" mass="16209">MRVIAGTAKGRRLYAPKGMETRPITAKIKEALFNIWQDRISGSDFLDLFAGSGSIGIEALSRGADHVVFVDKSRKAVETIKKNLEICGFRSGYDIYQDDVFRRIGWFEKMRQCLILSTLIRLLRKNKFFILSYSAFQMQNF</sequence>
<dbReference type="CDD" id="cd02440">
    <property type="entry name" value="AdoMet_MTases"/>
    <property type="match status" value="1"/>
</dbReference>
<accession>A0A9D2QBZ4</accession>
<dbReference type="InterPro" id="IPR029063">
    <property type="entry name" value="SAM-dependent_MTases_sf"/>
</dbReference>
<dbReference type="Gene3D" id="3.40.50.150">
    <property type="entry name" value="Vaccinia Virus protein VP39"/>
    <property type="match status" value="1"/>
</dbReference>
<dbReference type="AlphaFoldDB" id="A0A9D2QBZ4"/>
<proteinExistence type="predicted"/>
<dbReference type="PANTHER" id="PTHR43542:SF1">
    <property type="entry name" value="METHYLTRANSFERASE"/>
    <property type="match status" value="1"/>
</dbReference>
<reference evidence="3" key="2">
    <citation type="submission" date="2021-04" db="EMBL/GenBank/DDBJ databases">
        <authorList>
            <person name="Gilroy R."/>
        </authorList>
    </citation>
    <scope>NUCLEOTIDE SEQUENCE</scope>
    <source>
        <strain evidence="3">CHK196-7946</strain>
    </source>
</reference>
<dbReference type="SUPFAM" id="SSF53335">
    <property type="entry name" value="S-adenosyl-L-methionine-dependent methyltransferases"/>
    <property type="match status" value="1"/>
</dbReference>
<dbReference type="GO" id="GO:0008168">
    <property type="term" value="F:methyltransferase activity"/>
    <property type="evidence" value="ECO:0007669"/>
    <property type="project" value="UniProtKB-KW"/>
</dbReference>
<protein>
    <submittedName>
        <fullName evidence="3">RsmD family RNA methyltransferase</fullName>
    </submittedName>
</protein>
<evidence type="ECO:0000313" key="3">
    <source>
        <dbReference type="EMBL" id="HJC74655.1"/>
    </source>
</evidence>
<name>A0A9D2QBZ4_9FIRM</name>